<sequence length="711" mass="81866">MHQFLHNRSSSTPLPGPLPAVMTIEPNDLFPNCYHEFDVPTSSSSGSTIQRAFQKVIGGWGQRFPRYLPAAGKAPGTQEADVVQLQSAFDLGRIQTIEKAAAAKIYLETYYNEVIGSCETPRERRVTEFQRLVDETIPSVESKDKDYYMGRFFQEESNHLRAQRVAKAQSCRTTRSSWATRTIHEQISEEPCKSYLNSLETLQILGKGSFGVVKLVRERRGPKVFAMKVIRKSDMIRSCQEGHLRAERDFLVAASNSNWVVPLMYSFQDSTNLYLVMDYMPGGDFLGLLIRENVLSEPRTRYYIAEMILCVEEAHKLGCIHRDVKPDNFLIGADGHLKISDFGLAFDDHWSHDTTYYKWHRQSLLSSNNIILNGDNEDLKALQDGSSQKRNTSQLGSSRHEPPPEFVQAGQLPRLASWSIGIILYECLYGHTPFLSDKGRHYTKQNIIGHKETLEFPAGSTVSENCLDLIVCLLQDKETRLSSPQYHYQDRQYRRGVSQPPRKYVFPDDASDIKKHAWFRGIRWSDLHLRKPEWLPRIHSFLDTHYFEEDEPISDWSESVDSCTAEEPTDIDGIVLELQSVGFKPEHINFFVEAIDKPYDSTRLKQIDHNIDAYSRLSSKGKQCMKEFVRRYGHKERKRPRDKLLRDPATKSEVMRLRKQMAFLGYSWRRAPTQRQPFNTIYNMDTYDVTSQGRMLGYKVGCVRVTIALPL</sequence>
<keyword evidence="1" id="KW-0418">Kinase</keyword>
<comment type="caution">
    <text evidence="1">The sequence shown here is derived from an EMBL/GenBank/DDBJ whole genome shotgun (WGS) entry which is preliminary data.</text>
</comment>
<reference evidence="1 2" key="1">
    <citation type="journal article" date="2020" name="Phytopathology">
        <title>Genome Sequence Resources of Colletotrichum truncatum, C. plurivorum, C. musicola, and C. sojae: Four Species Pathogenic to Soybean (Glycine max).</title>
        <authorList>
            <person name="Rogerio F."/>
            <person name="Boufleur T.R."/>
            <person name="Ciampi-Guillardi M."/>
            <person name="Sukno S.A."/>
            <person name="Thon M.R."/>
            <person name="Massola Junior N.S."/>
            <person name="Baroncelli R."/>
        </authorList>
    </citation>
    <scope>NUCLEOTIDE SEQUENCE [LARGE SCALE GENOMIC DNA]</scope>
    <source>
        <strain evidence="1 2">CMES1059</strain>
    </source>
</reference>
<evidence type="ECO:0000313" key="1">
    <source>
        <dbReference type="EMBL" id="KAL0939322.1"/>
    </source>
</evidence>
<keyword evidence="2" id="KW-1185">Reference proteome</keyword>
<keyword evidence="1" id="KW-0808">Transferase</keyword>
<name>A0ACC3Z5E6_COLTU</name>
<dbReference type="Proteomes" id="UP000805649">
    <property type="component" value="Unassembled WGS sequence"/>
</dbReference>
<gene>
    <name evidence="1" type="ORF">CTRU02_205932</name>
</gene>
<organism evidence="1 2">
    <name type="scientific">Colletotrichum truncatum</name>
    <name type="common">Anthracnose fungus</name>
    <name type="synonym">Colletotrichum capsici</name>
    <dbReference type="NCBI Taxonomy" id="5467"/>
    <lineage>
        <taxon>Eukaryota</taxon>
        <taxon>Fungi</taxon>
        <taxon>Dikarya</taxon>
        <taxon>Ascomycota</taxon>
        <taxon>Pezizomycotina</taxon>
        <taxon>Sordariomycetes</taxon>
        <taxon>Hypocreomycetidae</taxon>
        <taxon>Glomerellales</taxon>
        <taxon>Glomerellaceae</taxon>
        <taxon>Colletotrichum</taxon>
        <taxon>Colletotrichum truncatum species complex</taxon>
    </lineage>
</organism>
<proteinExistence type="predicted"/>
<dbReference type="EMBL" id="VUJX02000003">
    <property type="protein sequence ID" value="KAL0939322.1"/>
    <property type="molecule type" value="Genomic_DNA"/>
</dbReference>
<accession>A0ACC3Z5E6</accession>
<protein>
    <submittedName>
        <fullName evidence="1">Serine/threonine-protein kinase cbk1</fullName>
    </submittedName>
</protein>
<evidence type="ECO:0000313" key="2">
    <source>
        <dbReference type="Proteomes" id="UP000805649"/>
    </source>
</evidence>